<organism evidence="1 2">
    <name type="scientific">Myxococcus landrumensis</name>
    <dbReference type="NCBI Taxonomy" id="2813577"/>
    <lineage>
        <taxon>Bacteria</taxon>
        <taxon>Pseudomonadati</taxon>
        <taxon>Myxococcota</taxon>
        <taxon>Myxococcia</taxon>
        <taxon>Myxococcales</taxon>
        <taxon>Cystobacterineae</taxon>
        <taxon>Myxococcaceae</taxon>
        <taxon>Myxococcus</taxon>
    </lineage>
</organism>
<keyword evidence="2" id="KW-1185">Reference proteome</keyword>
<name>A0ABX7N5Y5_9BACT</name>
<protein>
    <submittedName>
        <fullName evidence="1">Uncharacterized protein</fullName>
    </submittedName>
</protein>
<reference evidence="1 2" key="1">
    <citation type="submission" date="2021-02" db="EMBL/GenBank/DDBJ databases">
        <title>De Novo genome assembly of isolated myxobacteria.</title>
        <authorList>
            <person name="Stevens D.C."/>
        </authorList>
    </citation>
    <scope>NUCLEOTIDE SEQUENCE [LARGE SCALE GENOMIC DNA]</scope>
    <source>
        <strain evidence="1 2">SCHIC003</strain>
    </source>
</reference>
<dbReference type="Proteomes" id="UP000663090">
    <property type="component" value="Chromosome"/>
</dbReference>
<dbReference type="EMBL" id="CP071091">
    <property type="protein sequence ID" value="QSQ14043.1"/>
    <property type="molecule type" value="Genomic_DNA"/>
</dbReference>
<gene>
    <name evidence="1" type="ORF">JY572_37975</name>
</gene>
<proteinExistence type="predicted"/>
<sequence>MMNGPDDFNAFLATLSPEEQQQLMALGTLDERDAQMQQQMALAEMLGKPRERQYSTGAGAAMGELANGLRMIHSQGQLEKLQAEQAALLAQKDAGRNLMLQGIQRYGQPAPTYDVSAPVPFTFGG</sequence>
<accession>A0ABX7N5Y5</accession>
<dbReference type="RefSeq" id="WP_206715837.1">
    <property type="nucleotide sequence ID" value="NZ_CP071091.1"/>
</dbReference>
<evidence type="ECO:0000313" key="1">
    <source>
        <dbReference type="EMBL" id="QSQ14043.1"/>
    </source>
</evidence>
<evidence type="ECO:0000313" key="2">
    <source>
        <dbReference type="Proteomes" id="UP000663090"/>
    </source>
</evidence>